<sequence>MQRHTFTALNSTFIVDSEYQFVKELGQGAYGCVVAARHRRSGEGCAIKKITNINTKVHLDSAIHDGS</sequence>
<protein>
    <recommendedName>
        <fullName evidence="4">Protein kinase domain-containing protein</fullName>
    </recommendedName>
</protein>
<evidence type="ECO:0000256" key="1">
    <source>
        <dbReference type="PROSITE-ProRule" id="PRU10141"/>
    </source>
</evidence>
<keyword evidence="3" id="KW-1185">Reference proteome</keyword>
<evidence type="ECO:0000313" key="3">
    <source>
        <dbReference type="Proteomes" id="UP001175226"/>
    </source>
</evidence>
<name>A0AA39K6Y8_9AGAR</name>
<accession>A0AA39K6Y8</accession>
<gene>
    <name evidence="2" type="ORF">EV421DRAFT_1757569</name>
</gene>
<dbReference type="Gene3D" id="3.30.200.20">
    <property type="entry name" value="Phosphorylase Kinase, domain 1"/>
    <property type="match status" value="1"/>
</dbReference>
<dbReference type="PROSITE" id="PS00107">
    <property type="entry name" value="PROTEIN_KINASE_ATP"/>
    <property type="match status" value="1"/>
</dbReference>
<evidence type="ECO:0008006" key="4">
    <source>
        <dbReference type="Google" id="ProtNLM"/>
    </source>
</evidence>
<feature type="binding site" evidence="1">
    <location>
        <position position="49"/>
    </location>
    <ligand>
        <name>ATP</name>
        <dbReference type="ChEBI" id="CHEBI:30616"/>
    </ligand>
</feature>
<reference evidence="2" key="1">
    <citation type="submission" date="2023-06" db="EMBL/GenBank/DDBJ databases">
        <authorList>
            <consortium name="Lawrence Berkeley National Laboratory"/>
            <person name="Ahrendt S."/>
            <person name="Sahu N."/>
            <person name="Indic B."/>
            <person name="Wong-Bajracharya J."/>
            <person name="Merenyi Z."/>
            <person name="Ke H.-M."/>
            <person name="Monk M."/>
            <person name="Kocsube S."/>
            <person name="Drula E."/>
            <person name="Lipzen A."/>
            <person name="Balint B."/>
            <person name="Henrissat B."/>
            <person name="Andreopoulos B."/>
            <person name="Martin F.M."/>
            <person name="Harder C.B."/>
            <person name="Rigling D."/>
            <person name="Ford K.L."/>
            <person name="Foster G.D."/>
            <person name="Pangilinan J."/>
            <person name="Papanicolaou A."/>
            <person name="Barry K."/>
            <person name="LaButti K."/>
            <person name="Viragh M."/>
            <person name="Koriabine M."/>
            <person name="Yan M."/>
            <person name="Riley R."/>
            <person name="Champramary S."/>
            <person name="Plett K.L."/>
            <person name="Tsai I.J."/>
            <person name="Slot J."/>
            <person name="Sipos G."/>
            <person name="Plett J."/>
            <person name="Nagy L.G."/>
            <person name="Grigoriev I.V."/>
        </authorList>
    </citation>
    <scope>NUCLEOTIDE SEQUENCE</scope>
    <source>
        <strain evidence="2">FPL87.14</strain>
    </source>
</reference>
<dbReference type="Proteomes" id="UP001175226">
    <property type="component" value="Unassembled WGS sequence"/>
</dbReference>
<dbReference type="EMBL" id="JAUEPT010000002">
    <property type="protein sequence ID" value="KAK0454560.1"/>
    <property type="molecule type" value="Genomic_DNA"/>
</dbReference>
<organism evidence="2 3">
    <name type="scientific">Armillaria borealis</name>
    <dbReference type="NCBI Taxonomy" id="47425"/>
    <lineage>
        <taxon>Eukaryota</taxon>
        <taxon>Fungi</taxon>
        <taxon>Dikarya</taxon>
        <taxon>Basidiomycota</taxon>
        <taxon>Agaricomycotina</taxon>
        <taxon>Agaricomycetes</taxon>
        <taxon>Agaricomycetidae</taxon>
        <taxon>Agaricales</taxon>
        <taxon>Marasmiineae</taxon>
        <taxon>Physalacriaceae</taxon>
        <taxon>Armillaria</taxon>
    </lineage>
</organism>
<keyword evidence="1" id="KW-0547">Nucleotide-binding</keyword>
<proteinExistence type="predicted"/>
<comment type="caution">
    <text evidence="2">The sequence shown here is derived from an EMBL/GenBank/DDBJ whole genome shotgun (WGS) entry which is preliminary data.</text>
</comment>
<dbReference type="InterPro" id="IPR011009">
    <property type="entry name" value="Kinase-like_dom_sf"/>
</dbReference>
<dbReference type="AlphaFoldDB" id="A0AA39K6Y8"/>
<evidence type="ECO:0000313" key="2">
    <source>
        <dbReference type="EMBL" id="KAK0454560.1"/>
    </source>
</evidence>
<dbReference type="InterPro" id="IPR017441">
    <property type="entry name" value="Protein_kinase_ATP_BS"/>
</dbReference>
<dbReference type="SUPFAM" id="SSF56112">
    <property type="entry name" value="Protein kinase-like (PK-like)"/>
    <property type="match status" value="1"/>
</dbReference>
<dbReference type="GO" id="GO:0005524">
    <property type="term" value="F:ATP binding"/>
    <property type="evidence" value="ECO:0007669"/>
    <property type="project" value="UniProtKB-UniRule"/>
</dbReference>
<keyword evidence="1" id="KW-0067">ATP-binding</keyword>